<accession>A0A4U3M9K3</accession>
<feature type="compositionally biased region" description="Low complexity" evidence="1">
    <location>
        <begin position="55"/>
        <end position="65"/>
    </location>
</feature>
<dbReference type="Proteomes" id="UP000305511">
    <property type="component" value="Unassembled WGS sequence"/>
</dbReference>
<organism evidence="3 4">
    <name type="scientific">Enterococcus faecalis</name>
    <name type="common">Streptococcus faecalis</name>
    <dbReference type="NCBI Taxonomy" id="1351"/>
    <lineage>
        <taxon>Bacteria</taxon>
        <taxon>Bacillati</taxon>
        <taxon>Bacillota</taxon>
        <taxon>Bacilli</taxon>
        <taxon>Lactobacillales</taxon>
        <taxon>Enterococcaceae</taxon>
        <taxon>Enterococcus</taxon>
    </lineage>
</organism>
<gene>
    <name evidence="3" type="ORF">EY666_09960</name>
</gene>
<feature type="compositionally biased region" description="Basic and acidic residues" evidence="1">
    <location>
        <begin position="66"/>
        <end position="75"/>
    </location>
</feature>
<feature type="transmembrane region" description="Helical" evidence="2">
    <location>
        <begin position="7"/>
        <end position="28"/>
    </location>
</feature>
<keyword evidence="2" id="KW-1133">Transmembrane helix</keyword>
<evidence type="ECO:0000313" key="3">
    <source>
        <dbReference type="EMBL" id="TKK84754.1"/>
    </source>
</evidence>
<comment type="caution">
    <text evidence="3">The sequence shown here is derived from an EMBL/GenBank/DDBJ whole genome shotgun (WGS) entry which is preliminary data.</text>
</comment>
<evidence type="ECO:0000256" key="2">
    <source>
        <dbReference type="SAM" id="Phobius"/>
    </source>
</evidence>
<dbReference type="EMBL" id="SIYF01000230">
    <property type="protein sequence ID" value="TKK84754.1"/>
    <property type="molecule type" value="Genomic_DNA"/>
</dbReference>
<dbReference type="RefSeq" id="WP_137274132.1">
    <property type="nucleotide sequence ID" value="NZ_SIYF01000230.1"/>
</dbReference>
<evidence type="ECO:0000313" key="4">
    <source>
        <dbReference type="Proteomes" id="UP000305511"/>
    </source>
</evidence>
<keyword evidence="2" id="KW-0472">Membrane</keyword>
<protein>
    <submittedName>
        <fullName evidence="3">Uncharacterized protein</fullName>
    </submittedName>
</protein>
<reference evidence="3 4" key="1">
    <citation type="submission" date="2019-02" db="EMBL/GenBank/DDBJ databases">
        <title>Bacteria dissemination in different level of health care in South Africa: the effectiveness of infections prevention and control.</title>
        <authorList>
            <person name="Shobo C."/>
            <person name="Amoako D.G."/>
            <person name="Allam M."/>
            <person name="Ismail A."/>
            <person name="Bester L.A."/>
            <person name="Essack S.Y."/>
        </authorList>
    </citation>
    <scope>NUCLEOTIDE SEQUENCE [LARGE SCALE GENOMIC DNA]</scope>
    <source>
        <strain evidence="3 4">2SIL2</strain>
    </source>
</reference>
<proteinExistence type="predicted"/>
<keyword evidence="2" id="KW-0812">Transmembrane</keyword>
<name>A0A4U3M9K3_ENTFL</name>
<feature type="region of interest" description="Disordered" evidence="1">
    <location>
        <begin position="51"/>
        <end position="77"/>
    </location>
</feature>
<evidence type="ECO:0000256" key="1">
    <source>
        <dbReference type="SAM" id="MobiDB-lite"/>
    </source>
</evidence>
<dbReference type="AlphaFoldDB" id="A0A4U3M9K3"/>
<sequence>MKQPKEFRVFIACFFVVFLLIGMVSLFFRNEGKGDVEEYVLSSTVKEDASTINRSSESMETSSSSVEKEPSKRAVDQANWNASSLDTISKLEALGTQFIVSLMNPDVKKDPAIKAIISESVQKQLASGQIPLYQFIQNIEKEEVVHYGAKEQLIYSFMSVDKQNRGVLMTGKLLFGQSGNDWKIEEVSFEEKR</sequence>